<dbReference type="Pfam" id="PF00662">
    <property type="entry name" value="Proton_antipo_N"/>
    <property type="match status" value="1"/>
</dbReference>
<dbReference type="RefSeq" id="WP_204424697.1">
    <property type="nucleotide sequence ID" value="NZ_CP070228.1"/>
</dbReference>
<feature type="domain" description="NADH:quinone oxidoreductase/Mrp antiporter transmembrane" evidence="11">
    <location>
        <begin position="126"/>
        <end position="405"/>
    </location>
</feature>
<feature type="transmembrane region" description="Helical" evidence="10">
    <location>
        <begin position="366"/>
        <end position="387"/>
    </location>
</feature>
<evidence type="ECO:0000256" key="1">
    <source>
        <dbReference type="ARBA" id="ARBA00004651"/>
    </source>
</evidence>
<feature type="transmembrane region" description="Helical" evidence="10">
    <location>
        <begin position="449"/>
        <end position="470"/>
    </location>
</feature>
<feature type="transmembrane region" description="Helical" evidence="10">
    <location>
        <begin position="198"/>
        <end position="220"/>
    </location>
</feature>
<dbReference type="EMBL" id="CP070228">
    <property type="protein sequence ID" value="QRV02315.1"/>
    <property type="molecule type" value="Genomic_DNA"/>
</dbReference>
<dbReference type="InterPro" id="IPR001516">
    <property type="entry name" value="Proton_antipo_N"/>
</dbReference>
<evidence type="ECO:0000256" key="2">
    <source>
        <dbReference type="ARBA" id="ARBA00022448"/>
    </source>
</evidence>
<feature type="transmembrane region" description="Helical" evidence="10">
    <location>
        <begin position="832"/>
        <end position="851"/>
    </location>
</feature>
<feature type="transmembrane region" description="Helical" evidence="10">
    <location>
        <begin position="157"/>
        <end position="178"/>
    </location>
</feature>
<feature type="domain" description="Na+/H+ antiporter MnhB subunit-related protein" evidence="13">
    <location>
        <begin position="804"/>
        <end position="927"/>
    </location>
</feature>
<dbReference type="PANTHER" id="PTHR43373:SF1">
    <property type="entry name" value="NA(+)_H(+) ANTIPORTER SUBUNIT A"/>
    <property type="match status" value="1"/>
</dbReference>
<feature type="transmembrane region" description="Helical" evidence="10">
    <location>
        <begin position="803"/>
        <end position="826"/>
    </location>
</feature>
<feature type="transmembrane region" description="Helical" evidence="10">
    <location>
        <begin position="620"/>
        <end position="638"/>
    </location>
</feature>
<evidence type="ECO:0000256" key="9">
    <source>
        <dbReference type="RuleBase" id="RU000320"/>
    </source>
</evidence>
<sequence>MLFVLALFVLGGLCAPRIMRAGRLGFLILAAIPLAAFVWLASYGPQVLRGSVVEEKIPWINQLHLNLDVRIDHLSWVLALIVTGVGGLVLIYCARYFAPNAQGLGRFAGVFVAFSGAMLGLVTTDNTLALYTYWELTTVFSYLLIGHNYTSSASRRAAGQAIIVTTAGGLAMLTGIILLGHIPGGSYQLSELVAQGPYLIHTHGIYTATAVVLVLIGALSKSALIPFHFWLPAAMAAPTPVSAYLHAAAMVKAGVYLIARLAPGFSQLPQWRYVVITAGLGTLIVGGFRAMKQFDLKLVLAFGTVSQLGLIIVLVGYGTPATLLAGLALLVAHALFKSTLFLSVGSVDWSTGTRDLRELSGVGRQCTSVAIGAGLAGASMMGLPFTAGFVAKEAALEGLVHSTPLDTFTWIVIALGSAFTVAYTARFWWGAFATKPGLTPTETKHASYLMTFPILVLATLGIVVGLNASVLEKVLLPYTSTLAGNPGHLAVFAGFHLPFAITCVIITAGVGLFVVTRRFAVRMHDFDVPVSADGIYRWLVTELETVSGWATALTQRGSLPAYIGMIMMFIVATVPLSLWWGGIENLPQIRLWDSLPQAGVAVVTMVAAIVAAWSRRRLKAIMFIGVSGYGVALIYELYGAPDLALTQVLVETMTLVVFILVLRRLPVHFSARPVVAVQRIRIGLAVAMGVAMSAMAWLAAGARSVAPISELFHDEAYAYGYGKNIVNVTLVDIRSWDTLGEMSVLVACGIGISSLLFIRDRSGRVDRFRNLIIPDGVKARRSQSNNRVWLAASRLQDPADRSVIVEVGTRLIFHAILIVSLFYLFSGHNLPGGGFAGGLLAGIALVLRYIAGGRYELGATIPLHPGHLMGAGMVIAAIAALAPLAAGGTILQTASIEFVMPMFGQVKLATALFFDIGVYVAVVGLSLDIVRSLGAEIDRHTEQDTESDTNQVSQLVAEVAR</sequence>
<evidence type="ECO:0000256" key="7">
    <source>
        <dbReference type="ARBA" id="ARBA00023065"/>
    </source>
</evidence>
<feature type="transmembrane region" description="Helical" evidence="10">
    <location>
        <begin position="298"/>
        <end position="317"/>
    </location>
</feature>
<proteinExistence type="predicted"/>
<protein>
    <submittedName>
        <fullName evidence="16">Na+/H+ antiporter subunit A</fullName>
    </submittedName>
</protein>
<feature type="transmembrane region" description="Helical" evidence="10">
    <location>
        <begin position="128"/>
        <end position="145"/>
    </location>
</feature>
<keyword evidence="3" id="KW-0050">Antiport</keyword>
<feature type="transmembrane region" description="Helical" evidence="10">
    <location>
        <begin position="739"/>
        <end position="758"/>
    </location>
</feature>
<keyword evidence="4" id="KW-1003">Cell membrane</keyword>
<reference evidence="16 17" key="1">
    <citation type="submission" date="2021-02" db="EMBL/GenBank/DDBJ databases">
        <title>Complete Genome Sequence of Arcanobacterium phocisimile strain DSM 26142T from a harbour seal.</title>
        <authorList>
            <person name="Borowiak M."/>
            <person name="Alssahen M."/>
            <person name="Malorny B."/>
            <person name="Laemmler C."/>
            <person name="Siebert U."/>
            <person name="Ploetz M."/>
            <person name="Abdulmawjood A."/>
        </authorList>
    </citation>
    <scope>NUCLEOTIDE SEQUENCE [LARGE SCALE GENOMIC DNA]</scope>
    <source>
        <strain evidence="16 17">DSM 26142</strain>
    </source>
</reference>
<dbReference type="Pfam" id="PF20501">
    <property type="entry name" value="MbhE"/>
    <property type="match status" value="1"/>
</dbReference>
<feature type="domain" description="NADH-Ubiquinone oxidoreductase (complex I) chain 5 N-terminal" evidence="12">
    <location>
        <begin position="60"/>
        <end position="107"/>
    </location>
</feature>
<keyword evidence="2" id="KW-0813">Transport</keyword>
<feature type="transmembrane region" description="Helical" evidence="10">
    <location>
        <begin position="594"/>
        <end position="613"/>
    </location>
</feature>
<dbReference type="Pfam" id="PF00361">
    <property type="entry name" value="Proton_antipo_M"/>
    <property type="match status" value="1"/>
</dbReference>
<evidence type="ECO:0000256" key="8">
    <source>
        <dbReference type="ARBA" id="ARBA00023136"/>
    </source>
</evidence>
<evidence type="ECO:0000256" key="6">
    <source>
        <dbReference type="ARBA" id="ARBA00022989"/>
    </source>
</evidence>
<feature type="transmembrane region" description="Helical" evidence="10">
    <location>
        <begin position="490"/>
        <end position="515"/>
    </location>
</feature>
<evidence type="ECO:0000259" key="11">
    <source>
        <dbReference type="Pfam" id="PF00361"/>
    </source>
</evidence>
<keyword evidence="17" id="KW-1185">Reference proteome</keyword>
<evidence type="ECO:0000259" key="12">
    <source>
        <dbReference type="Pfam" id="PF00662"/>
    </source>
</evidence>
<evidence type="ECO:0000256" key="10">
    <source>
        <dbReference type="SAM" id="Phobius"/>
    </source>
</evidence>
<feature type="transmembrane region" description="Helical" evidence="10">
    <location>
        <begin position="407"/>
        <end position="429"/>
    </location>
</feature>
<feature type="transmembrane region" description="Helical" evidence="10">
    <location>
        <begin position="24"/>
        <end position="41"/>
    </location>
</feature>
<evidence type="ECO:0000313" key="17">
    <source>
        <dbReference type="Proteomes" id="UP000602653"/>
    </source>
</evidence>
<feature type="transmembrane region" description="Helical" evidence="10">
    <location>
        <begin position="74"/>
        <end position="98"/>
    </location>
</feature>
<feature type="transmembrane region" description="Helical" evidence="10">
    <location>
        <begin position="682"/>
        <end position="700"/>
    </location>
</feature>
<feature type="transmembrane region" description="Helical" evidence="10">
    <location>
        <begin position="323"/>
        <end position="345"/>
    </location>
</feature>
<evidence type="ECO:0000256" key="5">
    <source>
        <dbReference type="ARBA" id="ARBA00022692"/>
    </source>
</evidence>
<dbReference type="PRINTS" id="PR01434">
    <property type="entry name" value="NADHDHGNASE5"/>
</dbReference>
<feature type="transmembrane region" description="Helical" evidence="10">
    <location>
        <begin position="561"/>
        <end position="582"/>
    </location>
</feature>
<evidence type="ECO:0000259" key="14">
    <source>
        <dbReference type="Pfam" id="PF13244"/>
    </source>
</evidence>
<evidence type="ECO:0000259" key="15">
    <source>
        <dbReference type="Pfam" id="PF20501"/>
    </source>
</evidence>
<feature type="transmembrane region" description="Helical" evidence="10">
    <location>
        <begin position="644"/>
        <end position="662"/>
    </location>
</feature>
<feature type="domain" description="MrpA C-terminal/MbhE" evidence="15">
    <location>
        <begin position="682"/>
        <end position="756"/>
    </location>
</feature>
<feature type="domain" description="MrpA C-terminal/MbhD" evidence="14">
    <location>
        <begin position="603"/>
        <end position="666"/>
    </location>
</feature>
<evidence type="ECO:0000259" key="13">
    <source>
        <dbReference type="Pfam" id="PF04039"/>
    </source>
</evidence>
<organism evidence="16 17">
    <name type="scientific">Arcanobacterium phocisimile</name>
    <dbReference type="NCBI Taxonomy" id="1302235"/>
    <lineage>
        <taxon>Bacteria</taxon>
        <taxon>Bacillati</taxon>
        <taxon>Actinomycetota</taxon>
        <taxon>Actinomycetes</taxon>
        <taxon>Actinomycetales</taxon>
        <taxon>Actinomycetaceae</taxon>
        <taxon>Arcanobacterium</taxon>
    </lineage>
</organism>
<feature type="transmembrane region" description="Helical" evidence="10">
    <location>
        <begin position="271"/>
        <end position="291"/>
    </location>
</feature>
<dbReference type="PANTHER" id="PTHR43373">
    <property type="entry name" value="NA(+)/H(+) ANTIPORTER SUBUNIT"/>
    <property type="match status" value="1"/>
</dbReference>
<dbReference type="NCBIfam" id="NF009284">
    <property type="entry name" value="PRK12644.1"/>
    <property type="match status" value="1"/>
</dbReference>
<keyword evidence="8 10" id="KW-0472">Membrane</keyword>
<feature type="transmembrane region" description="Helical" evidence="10">
    <location>
        <begin position="911"/>
        <end position="930"/>
    </location>
</feature>
<accession>A0ABX7IJN7</accession>
<keyword evidence="7" id="KW-0406">Ion transport</keyword>
<dbReference type="InterPro" id="IPR025383">
    <property type="entry name" value="MrpA_C/MbhD"/>
</dbReference>
<keyword evidence="5 9" id="KW-0812">Transmembrane</keyword>
<keyword evidence="6 10" id="KW-1133">Transmembrane helix</keyword>
<dbReference type="Proteomes" id="UP000602653">
    <property type="component" value="Chromosome"/>
</dbReference>
<dbReference type="Pfam" id="PF04039">
    <property type="entry name" value="MnhB"/>
    <property type="match status" value="1"/>
</dbReference>
<dbReference type="Pfam" id="PF13244">
    <property type="entry name" value="MbhD"/>
    <property type="match status" value="1"/>
</dbReference>
<gene>
    <name evidence="16" type="ORF">JTE88_00695</name>
</gene>
<name>A0ABX7IJN7_9ACTO</name>
<evidence type="ECO:0000256" key="4">
    <source>
        <dbReference type="ARBA" id="ARBA00022475"/>
    </source>
</evidence>
<comment type="subcellular location">
    <subcellularLocation>
        <location evidence="1">Cell membrane</location>
        <topology evidence="1">Multi-pass membrane protein</topology>
    </subcellularLocation>
    <subcellularLocation>
        <location evidence="9">Membrane</location>
        <topology evidence="9">Multi-pass membrane protein</topology>
    </subcellularLocation>
</comment>
<feature type="transmembrane region" description="Helical" evidence="10">
    <location>
        <begin position="871"/>
        <end position="891"/>
    </location>
</feature>
<dbReference type="InterPro" id="IPR001750">
    <property type="entry name" value="ND/Mrp_TM"/>
</dbReference>
<dbReference type="InterPro" id="IPR050616">
    <property type="entry name" value="CPA3_Na-H_Antiporter_A"/>
</dbReference>
<dbReference type="InterPro" id="IPR007182">
    <property type="entry name" value="MnhB"/>
</dbReference>
<evidence type="ECO:0000313" key="16">
    <source>
        <dbReference type="EMBL" id="QRV02315.1"/>
    </source>
</evidence>
<evidence type="ECO:0000256" key="3">
    <source>
        <dbReference type="ARBA" id="ARBA00022449"/>
    </source>
</evidence>
<dbReference type="InterPro" id="IPR046806">
    <property type="entry name" value="MrpA_C/MbhE"/>
</dbReference>